<evidence type="ECO:0000313" key="2">
    <source>
        <dbReference type="Proteomes" id="UP000582837"/>
    </source>
</evidence>
<dbReference type="EMBL" id="JACHIA010000031">
    <property type="protein sequence ID" value="MBB6073871.1"/>
    <property type="molecule type" value="Genomic_DNA"/>
</dbReference>
<comment type="caution">
    <text evidence="1">The sequence shown here is derived from an EMBL/GenBank/DDBJ whole genome shotgun (WGS) entry which is preliminary data.</text>
</comment>
<dbReference type="Proteomes" id="UP000582837">
    <property type="component" value="Unassembled WGS sequence"/>
</dbReference>
<dbReference type="SUPFAM" id="SSF48452">
    <property type="entry name" value="TPR-like"/>
    <property type="match status" value="1"/>
</dbReference>
<accession>A0A841H6T5</accession>
<dbReference type="AlphaFoldDB" id="A0A841H6T5"/>
<dbReference type="Gene3D" id="1.25.40.10">
    <property type="entry name" value="Tetratricopeptide repeat domain"/>
    <property type="match status" value="1"/>
</dbReference>
<dbReference type="InterPro" id="IPR011990">
    <property type="entry name" value="TPR-like_helical_dom_sf"/>
</dbReference>
<protein>
    <submittedName>
        <fullName evidence="1">Flp pilus assembly protein TadD</fullName>
    </submittedName>
</protein>
<name>A0A841H6T5_9BACT</name>
<evidence type="ECO:0000313" key="1">
    <source>
        <dbReference type="EMBL" id="MBB6073871.1"/>
    </source>
</evidence>
<organism evidence="1 2">
    <name type="scientific">Longimicrobium terrae</name>
    <dbReference type="NCBI Taxonomy" id="1639882"/>
    <lineage>
        <taxon>Bacteria</taxon>
        <taxon>Pseudomonadati</taxon>
        <taxon>Gemmatimonadota</taxon>
        <taxon>Longimicrobiia</taxon>
        <taxon>Longimicrobiales</taxon>
        <taxon>Longimicrobiaceae</taxon>
        <taxon>Longimicrobium</taxon>
    </lineage>
</organism>
<sequence length="406" mass="44429">MPALPARNTPSRARGRRRNATRRWCIPPAILREPDETLEASQILEEFRGDLGLLLWNSLRDVTLWAATPEERRDGLFVTQAAHKRLGSLATSSVDPSIEVSLTTLAAVVGSPGSAAPDIVSLVCLEVSRWAQERGAFGTALAFAQAGALASPEDAGPAGIVGGLALRWGRLARAETWLRRAIGLARRGKDWPSYAQAYVDLGTLYARRDVPGTARRYFTQAMRAGRRHGLLAIRGSALHGLFLLSMDARQLDDAERYAKAAMRAYGRGHPRLPDLLHDIAYLWISRESFGRAIPILQKLLVGRTEPAERMITLALMARAAAGTGEHRLYEEAWSGAWSLVQRPEGGGDTTRTLLELARAAARVRDWMRVEQATRAQSGASMSRAGNRRAEEDLAELAALARQPYSA</sequence>
<gene>
    <name evidence="1" type="ORF">HNQ61_005549</name>
</gene>
<dbReference type="RefSeq" id="WP_170039050.1">
    <property type="nucleotide sequence ID" value="NZ_JABDTL010000002.1"/>
</dbReference>
<keyword evidence="2" id="KW-1185">Reference proteome</keyword>
<reference evidence="1 2" key="1">
    <citation type="submission" date="2020-08" db="EMBL/GenBank/DDBJ databases">
        <title>Genomic Encyclopedia of Type Strains, Phase IV (KMG-IV): sequencing the most valuable type-strain genomes for metagenomic binning, comparative biology and taxonomic classification.</title>
        <authorList>
            <person name="Goeker M."/>
        </authorList>
    </citation>
    <scope>NUCLEOTIDE SEQUENCE [LARGE SCALE GENOMIC DNA]</scope>
    <source>
        <strain evidence="1 2">DSM 29007</strain>
    </source>
</reference>
<proteinExistence type="predicted"/>